<dbReference type="Gene3D" id="3.30.70.1170">
    <property type="entry name" value="Sun protein, domain 3"/>
    <property type="match status" value="1"/>
</dbReference>
<dbReference type="CDD" id="cd02440">
    <property type="entry name" value="AdoMet_MTases"/>
    <property type="match status" value="1"/>
</dbReference>
<keyword evidence="6 7" id="KW-0694">RNA-binding</keyword>
<keyword evidence="2" id="KW-0963">Cytoplasm</keyword>
<sequence length="434" mass="47440">MIGLPEKFIGRMKNQLPEEEWGAFFGVYGKAPYKGIRVNPLKISAADFAKISPFALRRVPWEENGFYTEAEKPGGHPYHFAGLYYSQEPSAMCAAPLLGAAPGERVLDLCAAPGGKGTQLAAAMGGEGILVLNEPVFARAQILSQNVERLGVKNAAVLNESPARLAAFFGEYFDKILVDAPCSGEGMFRKNAEEALGEWSEENVAKCAARQKEILDEAAKMLRPGGRLVYSTCTFSEEEDEEQAADFLRAHSDFRLSGQKKLYPHKAEGEGHFAAVFERLPAADCAAGTVRELKPRISRSGETLYRAFEKEFLNVSLTRLHEAGGMLYALPEGMFDWKDLHVLRAGIRLGELKNGRFEPSHSLAMCLKKEEFASAADFAPDDGRTEKFLHGETVEADGKESGWCGVCVGGFPVGWGKAVGGIVKNHIPKGLRKF</sequence>
<evidence type="ECO:0000256" key="5">
    <source>
        <dbReference type="ARBA" id="ARBA00022691"/>
    </source>
</evidence>
<dbReference type="GO" id="GO:0008173">
    <property type="term" value="F:RNA methyltransferase activity"/>
    <property type="evidence" value="ECO:0007669"/>
    <property type="project" value="InterPro"/>
</dbReference>
<dbReference type="GO" id="GO:0001510">
    <property type="term" value="P:RNA methylation"/>
    <property type="evidence" value="ECO:0007669"/>
    <property type="project" value="InterPro"/>
</dbReference>
<dbReference type="Pfam" id="PF17125">
    <property type="entry name" value="Methyltr_RsmF_N"/>
    <property type="match status" value="1"/>
</dbReference>
<dbReference type="CDD" id="cd21147">
    <property type="entry name" value="RsmF_methylt_CTD1"/>
    <property type="match status" value="1"/>
</dbReference>
<dbReference type="InterPro" id="IPR031341">
    <property type="entry name" value="Methyltr_RsmF_N"/>
</dbReference>
<dbReference type="SUPFAM" id="SSF53335">
    <property type="entry name" value="S-adenosyl-L-methionine-dependent methyltransferases"/>
    <property type="match status" value="1"/>
</dbReference>
<dbReference type="InterPro" id="IPR001678">
    <property type="entry name" value="MeTrfase_RsmB-F_NOP2_dom"/>
</dbReference>
<dbReference type="GO" id="GO:0003723">
    <property type="term" value="F:RNA binding"/>
    <property type="evidence" value="ECO:0007669"/>
    <property type="project" value="UniProtKB-UniRule"/>
</dbReference>
<dbReference type="PANTHER" id="PTHR22807">
    <property type="entry name" value="NOP2 YEAST -RELATED NOL1/NOP2/FMU SUN DOMAIN-CONTAINING"/>
    <property type="match status" value="1"/>
</dbReference>
<dbReference type="PROSITE" id="PS51686">
    <property type="entry name" value="SAM_MT_RSMB_NOP"/>
    <property type="match status" value="1"/>
</dbReference>
<dbReference type="InterPro" id="IPR027391">
    <property type="entry name" value="Nol1_Nop2_Fmu_2"/>
</dbReference>
<dbReference type="Pfam" id="PF17126">
    <property type="entry name" value="RsmF_methylt_CI"/>
    <property type="match status" value="1"/>
</dbReference>
<protein>
    <submittedName>
        <fullName evidence="9">RsmB/NOP family class I SAM-dependent RNA methyltransferase</fullName>
    </submittedName>
</protein>
<evidence type="ECO:0000256" key="1">
    <source>
        <dbReference type="ARBA" id="ARBA00007494"/>
    </source>
</evidence>
<evidence type="ECO:0000256" key="6">
    <source>
        <dbReference type="ARBA" id="ARBA00022884"/>
    </source>
</evidence>
<evidence type="ECO:0000256" key="3">
    <source>
        <dbReference type="ARBA" id="ARBA00022603"/>
    </source>
</evidence>
<reference evidence="9" key="2">
    <citation type="journal article" date="2021" name="PeerJ">
        <title>Extensive microbial diversity within the chicken gut microbiome revealed by metagenomics and culture.</title>
        <authorList>
            <person name="Gilroy R."/>
            <person name="Ravi A."/>
            <person name="Getino M."/>
            <person name="Pursley I."/>
            <person name="Horton D.L."/>
            <person name="Alikhan N.F."/>
            <person name="Baker D."/>
            <person name="Gharbi K."/>
            <person name="Hall N."/>
            <person name="Watson M."/>
            <person name="Adriaenssens E.M."/>
            <person name="Foster-Nyarko E."/>
            <person name="Jarju S."/>
            <person name="Secka A."/>
            <person name="Antonio M."/>
            <person name="Oren A."/>
            <person name="Chaudhuri R.R."/>
            <person name="La Ragione R."/>
            <person name="Hildebrand F."/>
            <person name="Pallen M.J."/>
        </authorList>
    </citation>
    <scope>NUCLEOTIDE SEQUENCE</scope>
    <source>
        <strain evidence="9">11687</strain>
    </source>
</reference>
<feature type="binding site" evidence="7">
    <location>
        <position position="134"/>
    </location>
    <ligand>
        <name>S-adenosyl-L-methionine</name>
        <dbReference type="ChEBI" id="CHEBI:59789"/>
    </ligand>
</feature>
<gene>
    <name evidence="9" type="ORF">IAC57_02705</name>
</gene>
<comment type="caution">
    <text evidence="7">Lacks conserved residue(s) required for the propagation of feature annotation.</text>
</comment>
<keyword evidence="5 7" id="KW-0949">S-adenosyl-L-methionine</keyword>
<dbReference type="Gene3D" id="2.30.130.60">
    <property type="match status" value="1"/>
</dbReference>
<feature type="binding site" evidence="7">
    <location>
        <position position="179"/>
    </location>
    <ligand>
        <name>S-adenosyl-L-methionine</name>
        <dbReference type="ChEBI" id="CHEBI:59789"/>
    </ligand>
</feature>
<evidence type="ECO:0000256" key="7">
    <source>
        <dbReference type="PROSITE-ProRule" id="PRU01023"/>
    </source>
</evidence>
<dbReference type="Proteomes" id="UP000824081">
    <property type="component" value="Unassembled WGS sequence"/>
</dbReference>
<dbReference type="Gene3D" id="3.40.50.150">
    <property type="entry name" value="Vaccinia Virus protein VP39"/>
    <property type="match status" value="1"/>
</dbReference>
<feature type="binding site" evidence="7">
    <location>
        <begin position="110"/>
        <end position="116"/>
    </location>
    <ligand>
        <name>S-adenosyl-L-methionine</name>
        <dbReference type="ChEBI" id="CHEBI:59789"/>
    </ligand>
</feature>
<dbReference type="InterPro" id="IPR031340">
    <property type="entry name" value="RsmF_methylt_CI"/>
</dbReference>
<comment type="caution">
    <text evidence="9">The sequence shown here is derived from an EMBL/GenBank/DDBJ whole genome shotgun (WGS) entry which is preliminary data.</text>
</comment>
<feature type="active site" description="Nucleophile" evidence="7">
    <location>
        <position position="233"/>
    </location>
</feature>
<proteinExistence type="inferred from homology"/>
<organism evidence="9 10">
    <name type="scientific">Candidatus Scatosoma pullistercoris</name>
    <dbReference type="NCBI Taxonomy" id="2840934"/>
    <lineage>
        <taxon>Bacteria</taxon>
        <taxon>Bacillati</taxon>
        <taxon>Bacillota</taxon>
        <taxon>Clostridia</taxon>
        <taxon>Candidatus Scatosoma</taxon>
    </lineage>
</organism>
<dbReference type="InterPro" id="IPR018314">
    <property type="entry name" value="RsmB/NOL1/NOP2-like_CS"/>
</dbReference>
<comment type="similarity">
    <text evidence="1 7">Belongs to the class I-like SAM-binding methyltransferase superfamily. RsmB/NOP family.</text>
</comment>
<dbReference type="InterPro" id="IPR029063">
    <property type="entry name" value="SAM-dependent_MTases_sf"/>
</dbReference>
<dbReference type="EMBL" id="DVMZ01000071">
    <property type="protein sequence ID" value="HIU58991.1"/>
    <property type="molecule type" value="Genomic_DNA"/>
</dbReference>
<evidence type="ECO:0000259" key="8">
    <source>
        <dbReference type="PROSITE" id="PS51686"/>
    </source>
</evidence>
<feature type="domain" description="SAM-dependent MTase RsmB/NOP-type" evidence="8">
    <location>
        <begin position="8"/>
        <end position="311"/>
    </location>
</feature>
<dbReference type="PANTHER" id="PTHR22807:SF30">
    <property type="entry name" value="28S RRNA (CYTOSINE(4447)-C(5))-METHYLTRANSFERASE-RELATED"/>
    <property type="match status" value="1"/>
</dbReference>
<dbReference type="AlphaFoldDB" id="A0A9D1MEZ3"/>
<dbReference type="PROSITE" id="PS01153">
    <property type="entry name" value="NOL1_NOP2_SUN"/>
    <property type="match status" value="1"/>
</dbReference>
<dbReference type="InterPro" id="IPR023267">
    <property type="entry name" value="RCMT"/>
</dbReference>
<keyword evidence="3 7" id="KW-0489">Methyltransferase</keyword>
<evidence type="ECO:0000256" key="2">
    <source>
        <dbReference type="ARBA" id="ARBA00022490"/>
    </source>
</evidence>
<evidence type="ECO:0000256" key="4">
    <source>
        <dbReference type="ARBA" id="ARBA00022679"/>
    </source>
</evidence>
<dbReference type="Pfam" id="PF13636">
    <property type="entry name" value="Methyltranf_PUA"/>
    <property type="match status" value="1"/>
</dbReference>
<dbReference type="Pfam" id="PF01189">
    <property type="entry name" value="Methyltr_RsmB-F"/>
    <property type="match status" value="1"/>
</dbReference>
<dbReference type="InterPro" id="IPR049560">
    <property type="entry name" value="MeTrfase_RsmB-F_NOP2_cat"/>
</dbReference>
<keyword evidence="4 7" id="KW-0808">Transferase</keyword>
<reference evidence="9" key="1">
    <citation type="submission" date="2020-10" db="EMBL/GenBank/DDBJ databases">
        <authorList>
            <person name="Gilroy R."/>
        </authorList>
    </citation>
    <scope>NUCLEOTIDE SEQUENCE</scope>
    <source>
        <strain evidence="9">11687</strain>
    </source>
</reference>
<evidence type="ECO:0000313" key="9">
    <source>
        <dbReference type="EMBL" id="HIU58991.1"/>
    </source>
</evidence>
<name>A0A9D1MEZ3_9FIRM</name>
<accession>A0A9D1MEZ3</accession>
<evidence type="ECO:0000313" key="10">
    <source>
        <dbReference type="Proteomes" id="UP000824081"/>
    </source>
</evidence>
<dbReference type="PRINTS" id="PR02008">
    <property type="entry name" value="RCMTFAMILY"/>
</dbReference>